<keyword evidence="2 5" id="KW-0812">Transmembrane</keyword>
<protein>
    <recommendedName>
        <fullName evidence="6">Sugar phosphate transporter domain-containing protein</fullName>
    </recommendedName>
</protein>
<dbReference type="InterPro" id="IPR050186">
    <property type="entry name" value="TPT_transporter"/>
</dbReference>
<dbReference type="PANTHER" id="PTHR11132">
    <property type="entry name" value="SOLUTE CARRIER FAMILY 35"/>
    <property type="match status" value="1"/>
</dbReference>
<feature type="transmembrane region" description="Helical" evidence="5">
    <location>
        <begin position="102"/>
        <end position="121"/>
    </location>
</feature>
<feature type="transmembrane region" description="Helical" evidence="5">
    <location>
        <begin position="303"/>
        <end position="321"/>
    </location>
</feature>
<dbReference type="EMBL" id="CAXIEN010000295">
    <property type="protein sequence ID" value="CAL1291899.1"/>
    <property type="molecule type" value="Genomic_DNA"/>
</dbReference>
<evidence type="ECO:0000256" key="5">
    <source>
        <dbReference type="SAM" id="Phobius"/>
    </source>
</evidence>
<evidence type="ECO:0000313" key="7">
    <source>
        <dbReference type="EMBL" id="CAL1291899.1"/>
    </source>
</evidence>
<dbReference type="Proteomes" id="UP001497382">
    <property type="component" value="Unassembled WGS sequence"/>
</dbReference>
<accession>A0AAV2B8H0</accession>
<dbReference type="Pfam" id="PF03151">
    <property type="entry name" value="TPT"/>
    <property type="match status" value="1"/>
</dbReference>
<proteinExistence type="predicted"/>
<feature type="transmembrane region" description="Helical" evidence="5">
    <location>
        <begin position="32"/>
        <end position="52"/>
    </location>
</feature>
<evidence type="ECO:0000256" key="3">
    <source>
        <dbReference type="ARBA" id="ARBA00022989"/>
    </source>
</evidence>
<evidence type="ECO:0000259" key="6">
    <source>
        <dbReference type="Pfam" id="PF03151"/>
    </source>
</evidence>
<dbReference type="GO" id="GO:0016020">
    <property type="term" value="C:membrane"/>
    <property type="evidence" value="ECO:0007669"/>
    <property type="project" value="UniProtKB-SubCell"/>
</dbReference>
<sequence length="338" mass="37268">MKNNVLLIMNSPNGNSVSLEVKKHGSKDNKEMLLSISSALLYGICSTSMAFVNKLVITSYKFDFPFLIMACQMLFCITFMEALRMSTLLYIPKYSLKLGKSFLWPSMFYALHAITALHALSGMSIPMYVAVKRCSPIATLLLSIVFLKKGLPSKKIVLAVIFISSGCILAGLGDLELDIRAYAYGALSVLAQGTYLTLAQKSLEEMSALLVLYITSYNTVPIFIFACLFHERQGVLQSQSFSDFGFVAHFAIQVVIGVLLNYSLFWCTASNSALTTSLVGVFKSILQTAIGFFTFGGIRFNTINIFGFGFNMLGGIMYTYAKHTERIKTHVQSSVKAV</sequence>
<organism evidence="7 8">
    <name type="scientific">Larinioides sclopetarius</name>
    <dbReference type="NCBI Taxonomy" id="280406"/>
    <lineage>
        <taxon>Eukaryota</taxon>
        <taxon>Metazoa</taxon>
        <taxon>Ecdysozoa</taxon>
        <taxon>Arthropoda</taxon>
        <taxon>Chelicerata</taxon>
        <taxon>Arachnida</taxon>
        <taxon>Araneae</taxon>
        <taxon>Araneomorphae</taxon>
        <taxon>Entelegynae</taxon>
        <taxon>Araneoidea</taxon>
        <taxon>Araneidae</taxon>
        <taxon>Larinioides</taxon>
    </lineage>
</organism>
<dbReference type="AlphaFoldDB" id="A0AAV2B8H0"/>
<feature type="transmembrane region" description="Helical" evidence="5">
    <location>
        <begin position="210"/>
        <end position="232"/>
    </location>
</feature>
<comment type="subcellular location">
    <subcellularLocation>
        <location evidence="1">Membrane</location>
        <topology evidence="1">Multi-pass membrane protein</topology>
    </subcellularLocation>
</comment>
<feature type="domain" description="Sugar phosphate transporter" evidence="6">
    <location>
        <begin position="45"/>
        <end position="318"/>
    </location>
</feature>
<gene>
    <name evidence="7" type="ORF">LARSCL_LOCUS17346</name>
</gene>
<feature type="transmembrane region" description="Helical" evidence="5">
    <location>
        <begin position="64"/>
        <end position="82"/>
    </location>
</feature>
<feature type="transmembrane region" description="Helical" evidence="5">
    <location>
        <begin position="278"/>
        <end position="297"/>
    </location>
</feature>
<keyword evidence="8" id="KW-1185">Reference proteome</keyword>
<evidence type="ECO:0000256" key="2">
    <source>
        <dbReference type="ARBA" id="ARBA00022692"/>
    </source>
</evidence>
<dbReference type="InterPro" id="IPR004853">
    <property type="entry name" value="Sugar_P_trans_dom"/>
</dbReference>
<reference evidence="7 8" key="1">
    <citation type="submission" date="2024-04" db="EMBL/GenBank/DDBJ databases">
        <authorList>
            <person name="Rising A."/>
            <person name="Reimegard J."/>
            <person name="Sonavane S."/>
            <person name="Akerstrom W."/>
            <person name="Nylinder S."/>
            <person name="Hedman E."/>
            <person name="Kallberg Y."/>
        </authorList>
    </citation>
    <scope>NUCLEOTIDE SEQUENCE [LARGE SCALE GENOMIC DNA]</scope>
</reference>
<name>A0AAV2B8H0_9ARAC</name>
<comment type="caution">
    <text evidence="7">The sequence shown here is derived from an EMBL/GenBank/DDBJ whole genome shotgun (WGS) entry which is preliminary data.</text>
</comment>
<feature type="transmembrane region" description="Helical" evidence="5">
    <location>
        <begin position="244"/>
        <end position="266"/>
    </location>
</feature>
<keyword evidence="3 5" id="KW-1133">Transmembrane helix</keyword>
<evidence type="ECO:0000256" key="4">
    <source>
        <dbReference type="ARBA" id="ARBA00023136"/>
    </source>
</evidence>
<evidence type="ECO:0000313" key="8">
    <source>
        <dbReference type="Proteomes" id="UP001497382"/>
    </source>
</evidence>
<feature type="transmembrane region" description="Helical" evidence="5">
    <location>
        <begin position="156"/>
        <end position="173"/>
    </location>
</feature>
<evidence type="ECO:0000256" key="1">
    <source>
        <dbReference type="ARBA" id="ARBA00004141"/>
    </source>
</evidence>
<keyword evidence="4 5" id="KW-0472">Membrane</keyword>